<evidence type="ECO:0000313" key="3">
    <source>
        <dbReference type="Proteomes" id="UP000054485"/>
    </source>
</evidence>
<dbReference type="InParanoid" id="A0A0D0B624"/>
<evidence type="ECO:0000256" key="1">
    <source>
        <dbReference type="SAM" id="MobiDB-lite"/>
    </source>
</evidence>
<dbReference type="Proteomes" id="UP000054485">
    <property type="component" value="Unassembled WGS sequence"/>
</dbReference>
<proteinExistence type="predicted"/>
<feature type="region of interest" description="Disordered" evidence="1">
    <location>
        <begin position="13"/>
        <end position="60"/>
    </location>
</feature>
<keyword evidence="3" id="KW-1185">Reference proteome</keyword>
<dbReference type="HOGENOM" id="CLU_2943374_0_0_1"/>
<evidence type="ECO:0000313" key="2">
    <source>
        <dbReference type="EMBL" id="KIK45324.1"/>
    </source>
</evidence>
<organism evidence="2 3">
    <name type="scientific">Suillus luteus UH-Slu-Lm8-n1</name>
    <dbReference type="NCBI Taxonomy" id="930992"/>
    <lineage>
        <taxon>Eukaryota</taxon>
        <taxon>Fungi</taxon>
        <taxon>Dikarya</taxon>
        <taxon>Basidiomycota</taxon>
        <taxon>Agaricomycotina</taxon>
        <taxon>Agaricomycetes</taxon>
        <taxon>Agaricomycetidae</taxon>
        <taxon>Boletales</taxon>
        <taxon>Suillineae</taxon>
        <taxon>Suillaceae</taxon>
        <taxon>Suillus</taxon>
    </lineage>
</organism>
<reference evidence="2 3" key="1">
    <citation type="submission" date="2014-04" db="EMBL/GenBank/DDBJ databases">
        <authorList>
            <consortium name="DOE Joint Genome Institute"/>
            <person name="Kuo A."/>
            <person name="Ruytinx J."/>
            <person name="Rineau F."/>
            <person name="Colpaert J."/>
            <person name="Kohler A."/>
            <person name="Nagy L.G."/>
            <person name="Floudas D."/>
            <person name="Copeland A."/>
            <person name="Barry K.W."/>
            <person name="Cichocki N."/>
            <person name="Veneault-Fourrey C."/>
            <person name="LaButti K."/>
            <person name="Lindquist E.A."/>
            <person name="Lipzen A."/>
            <person name="Lundell T."/>
            <person name="Morin E."/>
            <person name="Murat C."/>
            <person name="Sun H."/>
            <person name="Tunlid A."/>
            <person name="Henrissat B."/>
            <person name="Grigoriev I.V."/>
            <person name="Hibbett D.S."/>
            <person name="Martin F."/>
            <person name="Nordberg H.P."/>
            <person name="Cantor M.N."/>
            <person name="Hua S.X."/>
        </authorList>
    </citation>
    <scope>NUCLEOTIDE SEQUENCE [LARGE SCALE GENOMIC DNA]</scope>
    <source>
        <strain evidence="2 3">UH-Slu-Lm8-n1</strain>
    </source>
</reference>
<name>A0A0D0B624_9AGAM</name>
<sequence length="60" mass="6565">MIALEELVLKSHHHSGGVSGSMTIENEENTPSHHHIPISSSHEAHDSLHGRLRHCTPNAT</sequence>
<dbReference type="AlphaFoldDB" id="A0A0D0B624"/>
<accession>A0A0D0B624</accession>
<gene>
    <name evidence="2" type="ORF">CY34DRAFT_801673</name>
</gene>
<reference evidence="3" key="2">
    <citation type="submission" date="2015-01" db="EMBL/GenBank/DDBJ databases">
        <title>Evolutionary Origins and Diversification of the Mycorrhizal Mutualists.</title>
        <authorList>
            <consortium name="DOE Joint Genome Institute"/>
            <consortium name="Mycorrhizal Genomics Consortium"/>
            <person name="Kohler A."/>
            <person name="Kuo A."/>
            <person name="Nagy L.G."/>
            <person name="Floudas D."/>
            <person name="Copeland A."/>
            <person name="Barry K.W."/>
            <person name="Cichocki N."/>
            <person name="Veneault-Fourrey C."/>
            <person name="LaButti K."/>
            <person name="Lindquist E.A."/>
            <person name="Lipzen A."/>
            <person name="Lundell T."/>
            <person name="Morin E."/>
            <person name="Murat C."/>
            <person name="Riley R."/>
            <person name="Ohm R."/>
            <person name="Sun H."/>
            <person name="Tunlid A."/>
            <person name="Henrissat B."/>
            <person name="Grigoriev I.V."/>
            <person name="Hibbett D.S."/>
            <person name="Martin F."/>
        </authorList>
    </citation>
    <scope>NUCLEOTIDE SEQUENCE [LARGE SCALE GENOMIC DNA]</scope>
    <source>
        <strain evidence="3">UH-Slu-Lm8-n1</strain>
    </source>
</reference>
<protein>
    <submittedName>
        <fullName evidence="2">Uncharacterized protein</fullName>
    </submittedName>
</protein>
<dbReference type="EMBL" id="KN835174">
    <property type="protein sequence ID" value="KIK45324.1"/>
    <property type="molecule type" value="Genomic_DNA"/>
</dbReference>